<feature type="transmembrane region" description="Helical" evidence="5">
    <location>
        <begin position="266"/>
        <end position="289"/>
    </location>
</feature>
<accession>A0ABS1CHD2</accession>
<keyword evidence="2 5" id="KW-0812">Transmembrane</keyword>
<sequence>MPIRTGATATTLFPLWALLGSVLAYLRPDWLAPLKPAIVPLLGVVMFGMGVTLTWRQFAAVWQRPQQVGLGMALQFGVMPLAAWVIGTALGLPAALIAGLVLVGASPGGTASNVVCYLARGDVALSITLTAASTLLAVVATPLLTWLYVGQQVPVPVWDMLLSVAKIVLLPVMLGVAVNTWLGARLAPVKDVFPLLSMAAIVLIIAIIVALNLDNIAAAGWLIVLAVVLHNAVGLTAGYGLGLLVTRDLRSARTLAIEVGMQNSGLAGALAVQYFSAAAAIPGALFSIWHNLSGSALAALWSRRPLPAVAAADRR</sequence>
<dbReference type="PANTHER" id="PTHR10361:SF28">
    <property type="entry name" value="P3 PROTEIN-RELATED"/>
    <property type="match status" value="1"/>
</dbReference>
<evidence type="ECO:0000313" key="6">
    <source>
        <dbReference type="EMBL" id="MBK1631309.1"/>
    </source>
</evidence>
<feature type="transmembrane region" description="Helical" evidence="5">
    <location>
        <begin position="34"/>
        <end position="55"/>
    </location>
</feature>
<keyword evidence="3 5" id="KW-1133">Transmembrane helix</keyword>
<dbReference type="Pfam" id="PF01758">
    <property type="entry name" value="SBF"/>
    <property type="match status" value="1"/>
</dbReference>
<comment type="subcellular location">
    <subcellularLocation>
        <location evidence="1">Membrane</location>
        <topology evidence="1">Multi-pass membrane protein</topology>
    </subcellularLocation>
</comment>
<evidence type="ECO:0000256" key="5">
    <source>
        <dbReference type="SAM" id="Phobius"/>
    </source>
</evidence>
<dbReference type="InterPro" id="IPR038770">
    <property type="entry name" value="Na+/solute_symporter_sf"/>
</dbReference>
<feature type="transmembrane region" description="Helical" evidence="5">
    <location>
        <begin position="67"/>
        <end position="86"/>
    </location>
</feature>
<organism evidence="6 7">
    <name type="scientific">Thiohalocapsa halophila</name>
    <dbReference type="NCBI Taxonomy" id="69359"/>
    <lineage>
        <taxon>Bacteria</taxon>
        <taxon>Pseudomonadati</taxon>
        <taxon>Pseudomonadota</taxon>
        <taxon>Gammaproteobacteria</taxon>
        <taxon>Chromatiales</taxon>
        <taxon>Chromatiaceae</taxon>
        <taxon>Thiohalocapsa</taxon>
    </lineage>
</organism>
<dbReference type="Proteomes" id="UP000748752">
    <property type="component" value="Unassembled WGS sequence"/>
</dbReference>
<keyword evidence="4 5" id="KW-0472">Membrane</keyword>
<evidence type="ECO:0000256" key="4">
    <source>
        <dbReference type="ARBA" id="ARBA00023136"/>
    </source>
</evidence>
<dbReference type="InterPro" id="IPR002657">
    <property type="entry name" value="BilAc:Na_symport/Acr3"/>
</dbReference>
<feature type="transmembrane region" description="Helical" evidence="5">
    <location>
        <begin position="219"/>
        <end position="245"/>
    </location>
</feature>
<reference evidence="6 7" key="1">
    <citation type="journal article" date="2020" name="Microorganisms">
        <title>Osmotic Adaptation and Compatible Solute Biosynthesis of Phototrophic Bacteria as Revealed from Genome Analyses.</title>
        <authorList>
            <person name="Imhoff J.F."/>
            <person name="Rahn T."/>
            <person name="Kunzel S."/>
            <person name="Keller A."/>
            <person name="Neulinger S.C."/>
        </authorList>
    </citation>
    <scope>NUCLEOTIDE SEQUENCE [LARGE SCALE GENOMIC DNA]</scope>
    <source>
        <strain evidence="6 7">DSM 6210</strain>
    </source>
</reference>
<evidence type="ECO:0000256" key="1">
    <source>
        <dbReference type="ARBA" id="ARBA00004141"/>
    </source>
</evidence>
<feature type="transmembrane region" description="Helical" evidence="5">
    <location>
        <begin position="160"/>
        <end position="181"/>
    </location>
</feature>
<protein>
    <submittedName>
        <fullName evidence="6">Bile acid:sodium symporter</fullName>
    </submittedName>
</protein>
<dbReference type="InterPro" id="IPR004710">
    <property type="entry name" value="Bilac:Na_transpt"/>
</dbReference>
<gene>
    <name evidence="6" type="ORF">CKO31_11280</name>
</gene>
<feature type="transmembrane region" description="Helical" evidence="5">
    <location>
        <begin position="123"/>
        <end position="148"/>
    </location>
</feature>
<name>A0ABS1CHD2_9GAMM</name>
<dbReference type="EMBL" id="NRRV01000024">
    <property type="protein sequence ID" value="MBK1631309.1"/>
    <property type="molecule type" value="Genomic_DNA"/>
</dbReference>
<dbReference type="PANTHER" id="PTHR10361">
    <property type="entry name" value="SODIUM-BILE ACID COTRANSPORTER"/>
    <property type="match status" value="1"/>
</dbReference>
<comment type="caution">
    <text evidence="6">The sequence shown here is derived from an EMBL/GenBank/DDBJ whole genome shotgun (WGS) entry which is preliminary data.</text>
</comment>
<feature type="transmembrane region" description="Helical" evidence="5">
    <location>
        <begin position="92"/>
        <end position="116"/>
    </location>
</feature>
<proteinExistence type="predicted"/>
<feature type="transmembrane region" description="Helical" evidence="5">
    <location>
        <begin position="193"/>
        <end position="213"/>
    </location>
</feature>
<dbReference type="Gene3D" id="1.20.1530.20">
    <property type="match status" value="1"/>
</dbReference>
<keyword evidence="7" id="KW-1185">Reference proteome</keyword>
<evidence type="ECO:0000256" key="3">
    <source>
        <dbReference type="ARBA" id="ARBA00022989"/>
    </source>
</evidence>
<evidence type="ECO:0000313" key="7">
    <source>
        <dbReference type="Proteomes" id="UP000748752"/>
    </source>
</evidence>
<dbReference type="RefSeq" id="WP_200237328.1">
    <property type="nucleotide sequence ID" value="NZ_NRRV01000024.1"/>
</dbReference>
<evidence type="ECO:0000256" key="2">
    <source>
        <dbReference type="ARBA" id="ARBA00022692"/>
    </source>
</evidence>